<evidence type="ECO:0000256" key="3">
    <source>
        <dbReference type="ARBA" id="ARBA00022840"/>
    </source>
</evidence>
<dbReference type="GO" id="GO:0005524">
    <property type="term" value="F:ATP binding"/>
    <property type="evidence" value="ECO:0007669"/>
    <property type="project" value="UniProtKB-UniRule"/>
</dbReference>
<dbReference type="Gene3D" id="3.40.50.300">
    <property type="entry name" value="P-loop containing nucleotide triphosphate hydrolases"/>
    <property type="match status" value="1"/>
</dbReference>
<dbReference type="InterPro" id="IPR044304">
    <property type="entry name" value="NUBPL-like"/>
</dbReference>
<evidence type="ECO:0000313" key="7">
    <source>
        <dbReference type="EMBL" id="AST90404.1"/>
    </source>
</evidence>
<dbReference type="EMBL" id="CP018866">
    <property type="protein sequence ID" value="AST90404.1"/>
    <property type="molecule type" value="Genomic_DNA"/>
</dbReference>
<dbReference type="GO" id="GO:0051539">
    <property type="term" value="F:4 iron, 4 sulfur cluster binding"/>
    <property type="evidence" value="ECO:0007669"/>
    <property type="project" value="TreeGrafter"/>
</dbReference>
<dbReference type="GO" id="GO:0016226">
    <property type="term" value="P:iron-sulfur cluster assembly"/>
    <property type="evidence" value="ECO:0007669"/>
    <property type="project" value="InterPro"/>
</dbReference>
<dbReference type="KEGG" id="bcoh:BC6307_03515"/>
<organism evidence="7 8">
    <name type="scientific">Sutcliffiella cohnii</name>
    <dbReference type="NCBI Taxonomy" id="33932"/>
    <lineage>
        <taxon>Bacteria</taxon>
        <taxon>Bacillati</taxon>
        <taxon>Bacillota</taxon>
        <taxon>Bacilli</taxon>
        <taxon>Bacillales</taxon>
        <taxon>Bacillaceae</taxon>
        <taxon>Sutcliffiella</taxon>
    </lineage>
</organism>
<comment type="similarity">
    <text evidence="6">Belongs to the Mrp/NBP35 ATP-binding proteins family.</text>
</comment>
<sequence>MKNTHIIAIASGKGGVGKSTVSANLAVSLAREGKSVALIDLDIYGFSIPKMFSITASPKTINGKIIPVESHGVKIMSMGFLVKGNEPIVWRGPMLGKMIEHFTKDVIWGELDYMILDLPPGTGDIALDMHHYIPQSKEIIVTTPHPTAAHVAERAGVMAQKANHDILGIVENMSFFTPPNSEEKHYIFGKNGGVNLANTLQTEVLVKLPIEPVEEDKISSAIFTEESPLYYAYKELAQKVQLLLQGAGDNYVNEK</sequence>
<dbReference type="AlphaFoldDB" id="A0A223KM14"/>
<name>A0A223KM14_9BACI</name>
<comment type="function">
    <text evidence="6">Binds and transfers iron-sulfur (Fe-S) clusters to target apoproteins. Can hydrolyze ATP.</text>
</comment>
<protein>
    <recommendedName>
        <fullName evidence="6">Iron-sulfur cluster carrier protein</fullName>
    </recommendedName>
</protein>
<evidence type="ECO:0000256" key="4">
    <source>
        <dbReference type="ARBA" id="ARBA00023004"/>
    </source>
</evidence>
<dbReference type="RefSeq" id="WP_066416692.1">
    <property type="nucleotide sequence ID" value="NZ_CP018866.1"/>
</dbReference>
<dbReference type="Pfam" id="PF10609">
    <property type="entry name" value="ParA"/>
    <property type="match status" value="1"/>
</dbReference>
<evidence type="ECO:0000256" key="2">
    <source>
        <dbReference type="ARBA" id="ARBA00022741"/>
    </source>
</evidence>
<dbReference type="SUPFAM" id="SSF52540">
    <property type="entry name" value="P-loop containing nucleoside triphosphate hydrolases"/>
    <property type="match status" value="1"/>
</dbReference>
<keyword evidence="6" id="KW-0378">Hydrolase</keyword>
<evidence type="ECO:0000313" key="8">
    <source>
        <dbReference type="Proteomes" id="UP000215224"/>
    </source>
</evidence>
<keyword evidence="1 6" id="KW-0479">Metal-binding</keyword>
<dbReference type="PROSITE" id="PS01215">
    <property type="entry name" value="MRP"/>
    <property type="match status" value="1"/>
</dbReference>
<dbReference type="InterPro" id="IPR019591">
    <property type="entry name" value="Mrp/NBP35_ATP-bd"/>
</dbReference>
<gene>
    <name evidence="7" type="ORF">BC6307_03515</name>
</gene>
<dbReference type="GO" id="GO:0046872">
    <property type="term" value="F:metal ion binding"/>
    <property type="evidence" value="ECO:0007669"/>
    <property type="project" value="UniProtKB-KW"/>
</dbReference>
<dbReference type="Proteomes" id="UP000215224">
    <property type="component" value="Chromosome"/>
</dbReference>
<dbReference type="PANTHER" id="PTHR42961">
    <property type="entry name" value="IRON-SULFUR PROTEIN NUBPL"/>
    <property type="match status" value="1"/>
</dbReference>
<dbReference type="PANTHER" id="PTHR42961:SF2">
    <property type="entry name" value="IRON-SULFUR PROTEIN NUBPL"/>
    <property type="match status" value="1"/>
</dbReference>
<accession>A0A223KM14</accession>
<dbReference type="STRING" id="1314751.GCA_001591425_02546"/>
<feature type="binding site" evidence="6">
    <location>
        <begin position="12"/>
        <end position="19"/>
    </location>
    <ligand>
        <name>ATP</name>
        <dbReference type="ChEBI" id="CHEBI:30616"/>
    </ligand>
</feature>
<dbReference type="InterPro" id="IPR000808">
    <property type="entry name" value="Mrp-like_CS"/>
</dbReference>
<dbReference type="CDD" id="cd02037">
    <property type="entry name" value="Mrp_NBP35"/>
    <property type="match status" value="1"/>
</dbReference>
<dbReference type="InterPro" id="IPR027417">
    <property type="entry name" value="P-loop_NTPase"/>
</dbReference>
<evidence type="ECO:0000256" key="5">
    <source>
        <dbReference type="ARBA" id="ARBA00023014"/>
    </source>
</evidence>
<evidence type="ECO:0000256" key="6">
    <source>
        <dbReference type="HAMAP-Rule" id="MF_02040"/>
    </source>
</evidence>
<proteinExistence type="inferred from homology"/>
<dbReference type="HAMAP" id="MF_02040">
    <property type="entry name" value="Mrp_NBP35"/>
    <property type="match status" value="1"/>
</dbReference>
<keyword evidence="5 6" id="KW-0411">Iron-sulfur</keyword>
<keyword evidence="8" id="KW-1185">Reference proteome</keyword>
<comment type="subunit">
    <text evidence="6">Homodimer.</text>
</comment>
<keyword evidence="4 6" id="KW-0408">Iron</keyword>
<reference evidence="7 8" key="1">
    <citation type="submission" date="2016-12" db="EMBL/GenBank/DDBJ databases">
        <title>The whole genome sequencing and assembly of Bacillus cohnii DSM 6307T strain.</title>
        <authorList>
            <person name="Lee Y.-J."/>
            <person name="Yi H."/>
            <person name="Bahn Y.-S."/>
            <person name="Kim J.F."/>
            <person name="Lee D.-W."/>
        </authorList>
    </citation>
    <scope>NUCLEOTIDE SEQUENCE [LARGE SCALE GENOMIC DNA]</scope>
    <source>
        <strain evidence="7 8">DSM 6307</strain>
    </source>
</reference>
<evidence type="ECO:0000256" key="1">
    <source>
        <dbReference type="ARBA" id="ARBA00022723"/>
    </source>
</evidence>
<keyword evidence="2 6" id="KW-0547">Nucleotide-binding</keyword>
<keyword evidence="3 6" id="KW-0067">ATP-binding</keyword>
<dbReference type="GO" id="GO:0140663">
    <property type="term" value="F:ATP-dependent FeS chaperone activity"/>
    <property type="evidence" value="ECO:0007669"/>
    <property type="project" value="InterPro"/>
</dbReference>
<dbReference type="GO" id="GO:0016887">
    <property type="term" value="F:ATP hydrolysis activity"/>
    <property type="evidence" value="ECO:0007669"/>
    <property type="project" value="UniProtKB-UniRule"/>
</dbReference>
<dbReference type="InterPro" id="IPR033756">
    <property type="entry name" value="YlxH/NBP35"/>
</dbReference>